<comment type="caution">
    <text evidence="5">The sequence shown here is derived from an EMBL/GenBank/DDBJ whole genome shotgun (WGS) entry which is preliminary data.</text>
</comment>
<dbReference type="GO" id="GO:0003735">
    <property type="term" value="F:structural constituent of ribosome"/>
    <property type="evidence" value="ECO:0007669"/>
    <property type="project" value="InterPro"/>
</dbReference>
<dbReference type="InterPro" id="IPR000439">
    <property type="entry name" value="Ribosomal_eL15"/>
</dbReference>
<keyword evidence="3" id="KW-0687">Ribonucleoprotein</keyword>
<evidence type="ECO:0000256" key="3">
    <source>
        <dbReference type="ARBA" id="ARBA00023274"/>
    </source>
</evidence>
<dbReference type="PANTHER" id="PTHR11847">
    <property type="entry name" value="RIBOSOMAL PROTEIN L15"/>
    <property type="match status" value="1"/>
</dbReference>
<evidence type="ECO:0000256" key="2">
    <source>
        <dbReference type="ARBA" id="ARBA00022980"/>
    </source>
</evidence>
<accession>X0YYT1</accession>
<name>X0YYT1_9ZZZZ</name>
<feature type="compositionally biased region" description="Basic residues" evidence="4">
    <location>
        <begin position="174"/>
        <end position="183"/>
    </location>
</feature>
<gene>
    <name evidence="5" type="ORF">S01H1_64394</name>
</gene>
<reference evidence="5" key="1">
    <citation type="journal article" date="2014" name="Front. Microbiol.">
        <title>High frequency of phylogenetically diverse reductive dehalogenase-homologous genes in deep subseafloor sedimentary metagenomes.</title>
        <authorList>
            <person name="Kawai M."/>
            <person name="Futagami T."/>
            <person name="Toyoda A."/>
            <person name="Takaki Y."/>
            <person name="Nishi S."/>
            <person name="Hori S."/>
            <person name="Arai W."/>
            <person name="Tsubouchi T."/>
            <person name="Morono Y."/>
            <person name="Uchiyama I."/>
            <person name="Ito T."/>
            <person name="Fujiyama A."/>
            <person name="Inagaki F."/>
            <person name="Takami H."/>
        </authorList>
    </citation>
    <scope>NUCLEOTIDE SEQUENCE</scope>
    <source>
        <strain evidence="5">Expedition CK06-06</strain>
    </source>
</reference>
<comment type="similarity">
    <text evidence="1">Belongs to the eukaryotic ribosomal protein eL15 family.</text>
</comment>
<dbReference type="SUPFAM" id="SSF54189">
    <property type="entry name" value="Ribosomal proteins S24e, L23 and L15e"/>
    <property type="match status" value="1"/>
</dbReference>
<evidence type="ECO:0000256" key="4">
    <source>
        <dbReference type="SAM" id="MobiDB-lite"/>
    </source>
</evidence>
<dbReference type="GO" id="GO:0003723">
    <property type="term" value="F:RNA binding"/>
    <property type="evidence" value="ECO:0007669"/>
    <property type="project" value="TreeGrafter"/>
</dbReference>
<dbReference type="NCBIfam" id="NF003269">
    <property type="entry name" value="PRK04243.1"/>
    <property type="match status" value="1"/>
</dbReference>
<protein>
    <recommendedName>
        <fullName evidence="6">50S ribosomal protein L15e</fullName>
    </recommendedName>
</protein>
<dbReference type="InterPro" id="IPR012678">
    <property type="entry name" value="Ribosomal_uL23/eL15/eS24_sf"/>
</dbReference>
<dbReference type="EMBL" id="BARS01042441">
    <property type="protein sequence ID" value="GAG41646.1"/>
    <property type="molecule type" value="Genomic_DNA"/>
</dbReference>
<dbReference type="GO" id="GO:0022625">
    <property type="term" value="C:cytosolic large ribosomal subunit"/>
    <property type="evidence" value="ECO:0007669"/>
    <property type="project" value="TreeGrafter"/>
</dbReference>
<dbReference type="AlphaFoldDB" id="X0YYT1"/>
<sequence>MTQAQQMKQTLTLERKGSKDANYDYGKLYRERMQDFRKEKATIVRVKKPSNIPRARELGYKAKEGIIVARVRVRRGSGLHTRPKKGRRPKRMGITKLTRRISIQGIGEKKVNRKYPNMEVLNSYWVGEDGTHKYFEVILVDPVSKSIQKDKELNWIVESQHKNRADRGLTSAQRRSRGLHKKG</sequence>
<dbReference type="PANTHER" id="PTHR11847:SF4">
    <property type="entry name" value="LARGE RIBOSOMAL SUBUNIT PROTEIN EL15"/>
    <property type="match status" value="1"/>
</dbReference>
<evidence type="ECO:0000313" key="5">
    <source>
        <dbReference type="EMBL" id="GAG41646.1"/>
    </source>
</evidence>
<feature type="region of interest" description="Disordered" evidence="4">
    <location>
        <begin position="164"/>
        <end position="183"/>
    </location>
</feature>
<dbReference type="SMART" id="SM01384">
    <property type="entry name" value="Ribosomal_L15e"/>
    <property type="match status" value="1"/>
</dbReference>
<keyword evidence="2" id="KW-0689">Ribosomal protein</keyword>
<dbReference type="GO" id="GO:0002181">
    <property type="term" value="P:cytoplasmic translation"/>
    <property type="evidence" value="ECO:0007669"/>
    <property type="project" value="TreeGrafter"/>
</dbReference>
<proteinExistence type="inferred from homology"/>
<organism evidence="5">
    <name type="scientific">marine sediment metagenome</name>
    <dbReference type="NCBI Taxonomy" id="412755"/>
    <lineage>
        <taxon>unclassified sequences</taxon>
        <taxon>metagenomes</taxon>
        <taxon>ecological metagenomes</taxon>
    </lineage>
</organism>
<dbReference type="InterPro" id="IPR024794">
    <property type="entry name" value="Rbsml_eL15_core_dom_sf"/>
</dbReference>
<evidence type="ECO:0008006" key="6">
    <source>
        <dbReference type="Google" id="ProtNLM"/>
    </source>
</evidence>
<evidence type="ECO:0000256" key="1">
    <source>
        <dbReference type="ARBA" id="ARBA00006857"/>
    </source>
</evidence>
<dbReference type="Pfam" id="PF00827">
    <property type="entry name" value="Ribosomal_L15e"/>
    <property type="match status" value="1"/>
</dbReference>
<dbReference type="Gene3D" id="3.40.1120.10">
    <property type="entry name" value="Ribosomal protein l15e"/>
    <property type="match status" value="1"/>
</dbReference>
<feature type="non-terminal residue" evidence="5">
    <location>
        <position position="183"/>
    </location>
</feature>